<dbReference type="SUPFAM" id="SSF53850">
    <property type="entry name" value="Periplasmic binding protein-like II"/>
    <property type="match status" value="1"/>
</dbReference>
<dbReference type="RefSeq" id="WP_254034814.1">
    <property type="nucleotide sequence ID" value="NZ_LR882950.1"/>
</dbReference>
<dbReference type="InterPro" id="IPR050811">
    <property type="entry name" value="Phosphate_ABC_transporter"/>
</dbReference>
<dbReference type="Gene3D" id="3.40.190.10">
    <property type="entry name" value="Periplasmic binding protein-like II"/>
    <property type="match status" value="2"/>
</dbReference>
<evidence type="ECO:0000256" key="2">
    <source>
        <dbReference type="SAM" id="MobiDB-lite"/>
    </source>
</evidence>
<accession>A0A1J1JE61</accession>
<feature type="transmembrane region" description="Helical" evidence="3">
    <location>
        <begin position="7"/>
        <end position="28"/>
    </location>
</feature>
<feature type="compositionally biased region" description="Pro residues" evidence="2">
    <location>
        <begin position="47"/>
        <end position="59"/>
    </location>
</feature>
<evidence type="ECO:0000313" key="5">
    <source>
        <dbReference type="EMBL" id="CUM58532.1"/>
    </source>
</evidence>
<keyword evidence="3" id="KW-0472">Membrane</keyword>
<name>A0A1J1JE61_PLAAG</name>
<sequence>MAQKNDTTTLILALLITGGLIGGGIWWFTRNMNLPTVLNSNPSPSSSIPPKPTPIPPTSVPQISTKDFKTFAEVPNVPNGLFTYGGSTTFAPIRKVINPEIQNIFPQFQLRYFQNPSQSPGSGSGIKMLIDNQITFAESSRPLQESEYQQARQRGLNLIEVPIALDGIVVAVNPNLNIQGLTINELKQIYTGKITNWNQLGGENIPIVAYSRTKEAGGTTEFFILNVLGKESFGEAVKFIPTTTEALREIANNPGGIYYASAPEVVEQCTIKPIAIGLTSDALIQPYKNPLIPPENCPPQRNQIDHVVFKNGEYPLTRRLFIIVKQNNQAEQQAGEAYTQLLLTSQGQDLIEKLGFIRIR</sequence>
<keyword evidence="3" id="KW-0812">Transmembrane</keyword>
<gene>
    <name evidence="5" type="ORF">PLAM_0565</name>
</gene>
<reference evidence="5" key="1">
    <citation type="submission" date="2015-09" db="EMBL/GenBank/DDBJ databases">
        <authorList>
            <person name="Jackson K.R."/>
            <person name="Lunt B.L."/>
            <person name="Fisher J.N.B."/>
            <person name="Gardner A.V."/>
            <person name="Bailey M.E."/>
            <person name="Deus L.M."/>
            <person name="Earl A.S."/>
            <person name="Gibby P.D."/>
            <person name="Hartmann K.A."/>
            <person name="Liu J.E."/>
            <person name="Manci A.M."/>
            <person name="Nielsen D.A."/>
            <person name="Solomon M.B."/>
            <person name="Breakwell D.P."/>
            <person name="Burnett S.H."/>
            <person name="Grose J.H."/>
        </authorList>
    </citation>
    <scope>NUCLEOTIDE SEQUENCE</scope>
    <source>
        <strain evidence="5">7805</strain>
    </source>
</reference>
<evidence type="ECO:0000256" key="1">
    <source>
        <dbReference type="ARBA" id="ARBA00022729"/>
    </source>
</evidence>
<dbReference type="Pfam" id="PF12849">
    <property type="entry name" value="PBP_like_2"/>
    <property type="match status" value="1"/>
</dbReference>
<dbReference type="CDD" id="cd13566">
    <property type="entry name" value="PBP2_phosphate"/>
    <property type="match status" value="1"/>
</dbReference>
<keyword evidence="3" id="KW-1133">Transmembrane helix</keyword>
<evidence type="ECO:0000259" key="4">
    <source>
        <dbReference type="Pfam" id="PF12849"/>
    </source>
</evidence>
<dbReference type="InterPro" id="IPR024370">
    <property type="entry name" value="PBP_domain"/>
</dbReference>
<proteinExistence type="predicted"/>
<dbReference type="PANTHER" id="PTHR30570">
    <property type="entry name" value="PERIPLASMIC PHOSPHATE BINDING COMPONENT OF PHOSPHATE ABC TRANSPORTER"/>
    <property type="match status" value="1"/>
</dbReference>
<keyword evidence="1" id="KW-0732">Signal</keyword>
<feature type="region of interest" description="Disordered" evidence="2">
    <location>
        <begin position="40"/>
        <end position="59"/>
    </location>
</feature>
<dbReference type="AlphaFoldDB" id="A0A1J1JE61"/>
<organism evidence="5">
    <name type="scientific">Planktothrix agardhii</name>
    <name type="common">Oscillatoria agardhii</name>
    <dbReference type="NCBI Taxonomy" id="1160"/>
    <lineage>
        <taxon>Bacteria</taxon>
        <taxon>Bacillati</taxon>
        <taxon>Cyanobacteriota</taxon>
        <taxon>Cyanophyceae</taxon>
        <taxon>Oscillatoriophycideae</taxon>
        <taxon>Oscillatoriales</taxon>
        <taxon>Microcoleaceae</taxon>
        <taxon>Planktothrix</taxon>
    </lineage>
</organism>
<feature type="domain" description="PBP" evidence="4">
    <location>
        <begin position="83"/>
        <end position="340"/>
    </location>
</feature>
<protein>
    <recommendedName>
        <fullName evidence="4">PBP domain-containing protein</fullName>
    </recommendedName>
</protein>
<dbReference type="PANTHER" id="PTHR30570:SF1">
    <property type="entry name" value="PHOSPHATE-BINDING PROTEIN PSTS"/>
    <property type="match status" value="1"/>
</dbReference>
<dbReference type="EMBL" id="LO018304">
    <property type="protein sequence ID" value="CUM58532.1"/>
    <property type="molecule type" value="Genomic_DNA"/>
</dbReference>
<evidence type="ECO:0000256" key="3">
    <source>
        <dbReference type="SAM" id="Phobius"/>
    </source>
</evidence>